<sequence>MKYIEFQKKVEAMGFKVIFNENGWVQVQNQQGQWLGTVYATVPYDLQLCIQDLFDFWGGEIKRCFLDKLIVQLASTEISNRGRMPIGVVS</sequence>
<gene>
    <name evidence="1" type="ORF">HMPREF0501_00474</name>
</gene>
<reference evidence="1 2" key="1">
    <citation type="submission" date="2009-06" db="EMBL/GenBank/DDBJ databases">
        <title>The Genome Sequence of Lactobacillus coleohominis strain 101-4-CHN.</title>
        <authorList>
            <consortium name="The Broad Institute Genome Sequencing Platform"/>
            <person name="Ward D."/>
            <person name="Young S.K."/>
            <person name="Zeng Q."/>
            <person name="Koehrsen M."/>
            <person name="Alvarado L."/>
            <person name="Berlin A."/>
            <person name="Borenstein D."/>
            <person name="Chen Z."/>
            <person name="Engels R."/>
            <person name="Freedman E."/>
            <person name="Gellesch M."/>
            <person name="Goldberg J."/>
            <person name="Griggs A."/>
            <person name="Gujja S."/>
            <person name="Heiman D."/>
            <person name="Hepburn T."/>
            <person name="Howarth C."/>
            <person name="Jen D."/>
            <person name="Larson L."/>
            <person name="Lewis B."/>
            <person name="Mehta T."/>
            <person name="Park D."/>
            <person name="Pearson M."/>
            <person name="Roberts A."/>
            <person name="Saif S."/>
            <person name="Shea T."/>
            <person name="Shenoy N."/>
            <person name="Sisk P."/>
            <person name="Stolte C."/>
            <person name="Sykes S."/>
            <person name="Walk T."/>
            <person name="White J."/>
            <person name="Yandava C."/>
            <person name="Liu Y."/>
            <person name="Xu Q."/>
            <person name="Lander E."/>
            <person name="Nusbaum C."/>
            <person name="Galagan J."/>
            <person name="Birren B."/>
        </authorList>
    </citation>
    <scope>NUCLEOTIDE SEQUENCE [LARGE SCALE GENOMIC DNA]</scope>
    <source>
        <strain evidence="1 2">101-4-CHN</strain>
    </source>
</reference>
<accession>C7XUV8</accession>
<dbReference type="Proteomes" id="UP000003987">
    <property type="component" value="Unassembled WGS sequence"/>
</dbReference>
<dbReference type="RefSeq" id="WP_006916254.1">
    <property type="nucleotide sequence ID" value="NZ_GG698802.1"/>
</dbReference>
<name>C7XUV8_9LACO</name>
<dbReference type="AlphaFoldDB" id="C7XUV8"/>
<dbReference type="EMBL" id="GG698802">
    <property type="protein sequence ID" value="EEU31069.1"/>
    <property type="molecule type" value="Genomic_DNA"/>
</dbReference>
<evidence type="ECO:0000313" key="2">
    <source>
        <dbReference type="Proteomes" id="UP000003987"/>
    </source>
</evidence>
<keyword evidence="2" id="KW-1185">Reference proteome</keyword>
<proteinExistence type="predicted"/>
<evidence type="ECO:0000313" key="1">
    <source>
        <dbReference type="EMBL" id="EEU31069.1"/>
    </source>
</evidence>
<dbReference type="STRING" id="575594.HMPREF0501_00474"/>
<dbReference type="HOGENOM" id="CLU_2437063_0_0_9"/>
<protein>
    <submittedName>
        <fullName evidence="1">Uncharacterized protein</fullName>
    </submittedName>
</protein>
<organism evidence="1 2">
    <name type="scientific">Limosilactobacillus coleohominis 101-4-CHN</name>
    <dbReference type="NCBI Taxonomy" id="575594"/>
    <lineage>
        <taxon>Bacteria</taxon>
        <taxon>Bacillati</taxon>
        <taxon>Bacillota</taxon>
        <taxon>Bacilli</taxon>
        <taxon>Lactobacillales</taxon>
        <taxon>Lactobacillaceae</taxon>
        <taxon>Limosilactobacillus</taxon>
    </lineage>
</organism>